<comment type="caution">
    <text evidence="3">The sequence shown here is derived from an EMBL/GenBank/DDBJ whole genome shotgun (WGS) entry which is preliminary data.</text>
</comment>
<protein>
    <submittedName>
        <fullName evidence="3">Uncharacterized protein</fullName>
    </submittedName>
</protein>
<dbReference type="Proteomes" id="UP001523216">
    <property type="component" value="Unassembled WGS sequence"/>
</dbReference>
<gene>
    <name evidence="3" type="ORF">LXN57_11425</name>
</gene>
<keyword evidence="4" id="KW-1185">Reference proteome</keyword>
<proteinExistence type="predicted"/>
<feature type="transmembrane region" description="Helical" evidence="2">
    <location>
        <begin position="40"/>
        <end position="59"/>
    </location>
</feature>
<keyword evidence="2" id="KW-0812">Transmembrane</keyword>
<name>A0ABT0XWL1_9ACTN</name>
<evidence type="ECO:0000313" key="3">
    <source>
        <dbReference type="EMBL" id="MCM4078178.1"/>
    </source>
</evidence>
<evidence type="ECO:0000256" key="1">
    <source>
        <dbReference type="SAM" id="MobiDB-lite"/>
    </source>
</evidence>
<accession>A0ABT0XWL1</accession>
<feature type="region of interest" description="Disordered" evidence="1">
    <location>
        <begin position="187"/>
        <end position="209"/>
    </location>
</feature>
<reference evidence="3 4" key="1">
    <citation type="submission" date="2022-06" db="EMBL/GenBank/DDBJ databases">
        <title>Actinoplanes abujensis sp. nov., isolated from Nigerian arid soil.</title>
        <authorList>
            <person name="Ding P."/>
        </authorList>
    </citation>
    <scope>NUCLEOTIDE SEQUENCE [LARGE SCALE GENOMIC DNA]</scope>
    <source>
        <strain evidence="4">TRM88002</strain>
    </source>
</reference>
<keyword evidence="2" id="KW-0472">Membrane</keyword>
<dbReference type="RefSeq" id="WP_251798026.1">
    <property type="nucleotide sequence ID" value="NZ_JAMQOL010000014.1"/>
</dbReference>
<sequence length="331" mass="34977">MTFAPDDLRNAMNDLARSTDPLEPGPILRFAKRRRARRRLAVTAAAAALVAVAGGIAALRPSGNAPIVAGDSRAIEDLDNSLHGLESGNYAFTRTGAYMLTDIVGAQVDVADGYAVEYGNKMSLMQVGNTTYLKPPGEGTYAGSRALDQIKSAGLPQAEVDRYAASIAQLNGTRWLRVDQQRLEKAAQVDEQSSLDYTAPAPTADKPDMTGADALVSAVMTAERTGDTITGTLDATKVNGELGLVIDEPASYYGPPATSMRYQATLDAQGRLTSFTLNLPATLASQAADSRPEPPLAITVTQYGDVEAPQAPPGAESITELTYELLARDND</sequence>
<evidence type="ECO:0000313" key="4">
    <source>
        <dbReference type="Proteomes" id="UP001523216"/>
    </source>
</evidence>
<keyword evidence="2" id="KW-1133">Transmembrane helix</keyword>
<dbReference type="EMBL" id="JAMQOL010000014">
    <property type="protein sequence ID" value="MCM4078178.1"/>
    <property type="molecule type" value="Genomic_DNA"/>
</dbReference>
<organism evidence="3 4">
    <name type="scientific">Paractinoplanes hotanensis</name>
    <dbReference type="NCBI Taxonomy" id="2906497"/>
    <lineage>
        <taxon>Bacteria</taxon>
        <taxon>Bacillati</taxon>
        <taxon>Actinomycetota</taxon>
        <taxon>Actinomycetes</taxon>
        <taxon>Micromonosporales</taxon>
        <taxon>Micromonosporaceae</taxon>
        <taxon>Paractinoplanes</taxon>
    </lineage>
</organism>
<evidence type="ECO:0000256" key="2">
    <source>
        <dbReference type="SAM" id="Phobius"/>
    </source>
</evidence>